<organism evidence="1 2">
    <name type="scientific">Adlercreutzia caecimuris B7</name>
    <dbReference type="NCBI Taxonomy" id="1235794"/>
    <lineage>
        <taxon>Bacteria</taxon>
        <taxon>Bacillati</taxon>
        <taxon>Actinomycetota</taxon>
        <taxon>Coriobacteriia</taxon>
        <taxon>Eggerthellales</taxon>
        <taxon>Eggerthellaceae</taxon>
        <taxon>Adlercreutzia</taxon>
    </lineage>
</organism>
<dbReference type="HOGENOM" id="CLU_107454_1_1_11"/>
<proteinExistence type="predicted"/>
<gene>
    <name evidence="1" type="ORF">C811_01769</name>
</gene>
<dbReference type="GeneID" id="82191198"/>
<dbReference type="OrthoDB" id="330810at2"/>
<evidence type="ECO:0000313" key="1">
    <source>
        <dbReference type="EMBL" id="EOS50146.1"/>
    </source>
</evidence>
<keyword evidence="2" id="KW-1185">Reference proteome</keyword>
<name>R9KV83_9ACTN</name>
<dbReference type="eggNOG" id="COG4683">
    <property type="taxonomic scope" value="Bacteria"/>
</dbReference>
<evidence type="ECO:0008006" key="3">
    <source>
        <dbReference type="Google" id="ProtNLM"/>
    </source>
</evidence>
<dbReference type="RefSeq" id="WP_016309961.1">
    <property type="nucleotide sequence ID" value="NZ_KE159646.1"/>
</dbReference>
<dbReference type="AlphaFoldDB" id="R9KV83"/>
<accession>R9KV83</accession>
<protein>
    <recommendedName>
        <fullName evidence="3">Diaminopimelate decarboxylase</fullName>
    </recommendedName>
</protein>
<sequence>MWTVDYTYVTEWLASLDPETRDCVTAAVEVLMEFGPALGRPLVDTVTASRHKNMKELRPPSPGMSEFRILFAFDPRRKAILLLGGDKSGMVERKKSRRDKWGEWYKKAIPIADERYDEHLRWLSEKGKKDG</sequence>
<dbReference type="Pfam" id="PF05973">
    <property type="entry name" value="Gp49"/>
    <property type="match status" value="1"/>
</dbReference>
<reference evidence="1 2" key="1">
    <citation type="submission" date="2013-04" db="EMBL/GenBank/DDBJ databases">
        <title>The Genome Sequence of Enterorhabdus caecimuris B7.</title>
        <authorList>
            <consortium name="The Broad Institute Genomics Platform"/>
            <consortium name="The Broad Institute Genome Sequencing Center for Infectious Disease"/>
            <person name="Earl A."/>
            <person name="Xavier R."/>
            <person name="Elson C."/>
            <person name="Duck W."/>
            <person name="Walker B."/>
            <person name="Young S."/>
            <person name="Zeng Q."/>
            <person name="Gargeya S."/>
            <person name="Fitzgerald M."/>
            <person name="Haas B."/>
            <person name="Abouelleil A."/>
            <person name="Allen A.W."/>
            <person name="Alvarado L."/>
            <person name="Arachchi H.M."/>
            <person name="Berlin A.M."/>
            <person name="Chapman S.B."/>
            <person name="Gainer-Dewar J."/>
            <person name="Goldberg J."/>
            <person name="Griggs A."/>
            <person name="Gujja S."/>
            <person name="Hansen M."/>
            <person name="Howarth C."/>
            <person name="Imamovic A."/>
            <person name="Ireland A."/>
            <person name="Larimer J."/>
            <person name="McCowan C."/>
            <person name="Murphy C."/>
            <person name="Pearson M."/>
            <person name="Poon T.W."/>
            <person name="Priest M."/>
            <person name="Roberts A."/>
            <person name="Saif S."/>
            <person name="Shea T."/>
            <person name="Sisk P."/>
            <person name="Sykes S."/>
            <person name="Wortman J."/>
            <person name="Nusbaum C."/>
            <person name="Birren B."/>
        </authorList>
    </citation>
    <scope>NUCLEOTIDE SEQUENCE [LARGE SCALE GENOMIC DNA]</scope>
    <source>
        <strain evidence="1 2">B7</strain>
    </source>
</reference>
<dbReference type="Proteomes" id="UP000014204">
    <property type="component" value="Unassembled WGS sequence"/>
</dbReference>
<dbReference type="EMBL" id="ASSY01000009">
    <property type="protein sequence ID" value="EOS50146.1"/>
    <property type="molecule type" value="Genomic_DNA"/>
</dbReference>
<comment type="caution">
    <text evidence="1">The sequence shown here is derived from an EMBL/GenBank/DDBJ whole genome shotgun (WGS) entry which is preliminary data.</text>
</comment>
<dbReference type="InterPro" id="IPR009241">
    <property type="entry name" value="HigB-like"/>
</dbReference>
<dbReference type="STRING" id="1235794.C811_01769"/>
<evidence type="ECO:0000313" key="2">
    <source>
        <dbReference type="Proteomes" id="UP000014204"/>
    </source>
</evidence>